<evidence type="ECO:0000313" key="1">
    <source>
        <dbReference type="EMBL" id="THZ76418.1"/>
    </source>
</evidence>
<dbReference type="EMBL" id="QZBS01000040">
    <property type="protein sequence ID" value="THZ76418.1"/>
    <property type="molecule type" value="Genomic_DNA"/>
</dbReference>
<evidence type="ECO:0000313" key="2">
    <source>
        <dbReference type="Proteomes" id="UP000309734"/>
    </source>
</evidence>
<dbReference type="Proteomes" id="UP000309734">
    <property type="component" value="Unassembled WGS sequence"/>
</dbReference>
<proteinExistence type="predicted"/>
<dbReference type="AlphaFoldDB" id="A0A4S9GQ13"/>
<organism evidence="1 2">
    <name type="scientific">Aureobasidium pullulans</name>
    <name type="common">Black yeast</name>
    <name type="synonym">Pullularia pullulans</name>
    <dbReference type="NCBI Taxonomy" id="5580"/>
    <lineage>
        <taxon>Eukaryota</taxon>
        <taxon>Fungi</taxon>
        <taxon>Dikarya</taxon>
        <taxon>Ascomycota</taxon>
        <taxon>Pezizomycotina</taxon>
        <taxon>Dothideomycetes</taxon>
        <taxon>Dothideomycetidae</taxon>
        <taxon>Dothideales</taxon>
        <taxon>Saccotheciaceae</taxon>
        <taxon>Aureobasidium</taxon>
    </lineage>
</organism>
<accession>A0A4S9GQ13</accession>
<protein>
    <submittedName>
        <fullName evidence="1">Uncharacterized protein</fullName>
    </submittedName>
</protein>
<gene>
    <name evidence="1" type="ORF">D6C85_02284</name>
</gene>
<comment type="caution">
    <text evidence="1">The sequence shown here is derived from an EMBL/GenBank/DDBJ whole genome shotgun (WGS) entry which is preliminary data.</text>
</comment>
<sequence>MTAKGVKVFVDVFGEGALLLMRKSPWQFALDQVSDKTIRLLLEKLAANKAELCKISELARAVLAEMTQTITRAEEIHEKERSNFSLI</sequence>
<name>A0A4S9GQ13_AURPU</name>
<reference evidence="1 2" key="1">
    <citation type="submission" date="2018-10" db="EMBL/GenBank/DDBJ databases">
        <title>Fifty Aureobasidium pullulans genomes reveal a recombining polyextremotolerant generalist.</title>
        <authorList>
            <person name="Gostincar C."/>
            <person name="Turk M."/>
            <person name="Zajc J."/>
            <person name="Gunde-Cimerman N."/>
        </authorList>
    </citation>
    <scope>NUCLEOTIDE SEQUENCE [LARGE SCALE GENOMIC DNA]</scope>
    <source>
        <strain evidence="1 2">EXF-3519</strain>
    </source>
</reference>